<feature type="domain" description="Helix-turn-helix" evidence="1">
    <location>
        <begin position="6"/>
        <end position="56"/>
    </location>
</feature>
<proteinExistence type="predicted"/>
<dbReference type="Pfam" id="PF12728">
    <property type="entry name" value="HTH_17"/>
    <property type="match status" value="1"/>
</dbReference>
<accession>A0A1W1X2D4</accession>
<gene>
    <name evidence="2" type="ORF">SAMN02745857_00442</name>
</gene>
<dbReference type="Gene3D" id="1.10.10.10">
    <property type="entry name" value="Winged helix-like DNA-binding domain superfamily/Winged helix DNA-binding domain"/>
    <property type="match status" value="1"/>
</dbReference>
<dbReference type="OrthoDB" id="123463at2"/>
<dbReference type="Proteomes" id="UP000192761">
    <property type="component" value="Unassembled WGS sequence"/>
</dbReference>
<dbReference type="InterPro" id="IPR009061">
    <property type="entry name" value="DNA-bd_dom_put_sf"/>
</dbReference>
<reference evidence="2 3" key="1">
    <citation type="submission" date="2017-04" db="EMBL/GenBank/DDBJ databases">
        <authorList>
            <person name="Afonso C.L."/>
            <person name="Miller P.J."/>
            <person name="Scott M.A."/>
            <person name="Spackman E."/>
            <person name="Goraichik I."/>
            <person name="Dimitrov K.M."/>
            <person name="Suarez D.L."/>
            <person name="Swayne D.E."/>
        </authorList>
    </citation>
    <scope>NUCLEOTIDE SEQUENCE [LARGE SCALE GENOMIC DNA]</scope>
    <source>
        <strain evidence="2 3">DSM 23236</strain>
    </source>
</reference>
<dbReference type="STRING" id="1121001.SAMN02745857_00442"/>
<organism evidence="2 3">
    <name type="scientific">Andreprevotia lacus DSM 23236</name>
    <dbReference type="NCBI Taxonomy" id="1121001"/>
    <lineage>
        <taxon>Bacteria</taxon>
        <taxon>Pseudomonadati</taxon>
        <taxon>Pseudomonadota</taxon>
        <taxon>Betaproteobacteria</taxon>
        <taxon>Neisseriales</taxon>
        <taxon>Chitinibacteraceae</taxon>
        <taxon>Andreprevotia</taxon>
    </lineage>
</organism>
<keyword evidence="3" id="KW-1185">Reference proteome</keyword>
<dbReference type="InterPro" id="IPR041657">
    <property type="entry name" value="HTH_17"/>
</dbReference>
<dbReference type="AlphaFoldDB" id="A0A1W1X2D4"/>
<dbReference type="SUPFAM" id="SSF46955">
    <property type="entry name" value="Putative DNA-binding domain"/>
    <property type="match status" value="1"/>
</dbReference>
<name>A0A1W1X2D4_9NEIS</name>
<evidence type="ECO:0000313" key="3">
    <source>
        <dbReference type="Proteomes" id="UP000192761"/>
    </source>
</evidence>
<dbReference type="RefSeq" id="WP_084088911.1">
    <property type="nucleotide sequence ID" value="NZ_FWXD01000002.1"/>
</dbReference>
<dbReference type="InterPro" id="IPR036388">
    <property type="entry name" value="WH-like_DNA-bd_sf"/>
</dbReference>
<evidence type="ECO:0000259" key="1">
    <source>
        <dbReference type="Pfam" id="PF12728"/>
    </source>
</evidence>
<sequence>MSCLNLLTAKQAATQMGVAVTTLATWRSRGNGPVYLKRGGKVFYRASDIEAFVAARTTEHGGAQ</sequence>
<dbReference type="EMBL" id="FWXD01000002">
    <property type="protein sequence ID" value="SMC17983.1"/>
    <property type="molecule type" value="Genomic_DNA"/>
</dbReference>
<evidence type="ECO:0000313" key="2">
    <source>
        <dbReference type="EMBL" id="SMC17983.1"/>
    </source>
</evidence>
<protein>
    <submittedName>
        <fullName evidence="2">Helix-turn-helix domain-containing protein</fullName>
    </submittedName>
</protein>